<accession>F4BVW4</accession>
<evidence type="ECO:0000313" key="2">
    <source>
        <dbReference type="Proteomes" id="UP000007807"/>
    </source>
</evidence>
<dbReference type="InterPro" id="IPR029063">
    <property type="entry name" value="SAM-dependent_MTases_sf"/>
</dbReference>
<dbReference type="Proteomes" id="UP000007807">
    <property type="component" value="Chromosome"/>
</dbReference>
<dbReference type="AlphaFoldDB" id="F4BVW4"/>
<name>F4BVW4_METSG</name>
<dbReference type="KEGG" id="mcj:MCON_0362"/>
<proteinExistence type="predicted"/>
<gene>
    <name evidence="1" type="ordered locus">MCON_0362</name>
</gene>
<evidence type="ECO:0000313" key="1">
    <source>
        <dbReference type="EMBL" id="AEB67224.1"/>
    </source>
</evidence>
<dbReference type="RefSeq" id="WP_013718286.1">
    <property type="nucleotide sequence ID" value="NC_015416.1"/>
</dbReference>
<dbReference type="EMBL" id="CP002565">
    <property type="protein sequence ID" value="AEB67224.1"/>
    <property type="molecule type" value="Genomic_DNA"/>
</dbReference>
<dbReference type="STRING" id="990316.MCON_0362"/>
<organism evidence="1 2">
    <name type="scientific">Methanothrix soehngenii (strain ATCC 5969 / DSM 3671 / JCM 10134 / NBRC 103675 / OCM 69 / GP-6)</name>
    <name type="common">Methanosaeta concilii</name>
    <dbReference type="NCBI Taxonomy" id="990316"/>
    <lineage>
        <taxon>Archaea</taxon>
        <taxon>Methanobacteriati</taxon>
        <taxon>Methanobacteriota</taxon>
        <taxon>Stenosarchaea group</taxon>
        <taxon>Methanomicrobia</taxon>
        <taxon>Methanotrichales</taxon>
        <taxon>Methanotrichaceae</taxon>
        <taxon>Methanothrix</taxon>
    </lineage>
</organism>
<sequence>MKVFSGCRWAAELRFKNYLEQMGIDLEGSILDIASGPFSLGCICNDVHGHDNCPGFVRCLEEMGIPASLADISRLDYPSKSFRYVVTFNPPLRPFRQRGDARSGIKRFLEDMLRIAQERVIIRSSTVIPLLPAEYDSLIDRSGENFAIYRADCYRPGSEMYSQCETHSIPIQSTS</sequence>
<keyword evidence="2" id="KW-1185">Reference proteome</keyword>
<protein>
    <submittedName>
        <fullName evidence="1">Uncharacterized protein</fullName>
    </submittedName>
</protein>
<dbReference type="HOGENOM" id="CLU_1529222_0_0_2"/>
<dbReference type="OrthoDB" id="147504at2157"/>
<dbReference type="SUPFAM" id="SSF53335">
    <property type="entry name" value="S-adenosyl-L-methionine-dependent methyltransferases"/>
    <property type="match status" value="1"/>
</dbReference>
<reference evidence="1 2" key="1">
    <citation type="journal article" date="2011" name="J. Bacteriol.">
        <title>Complete genome sequence of Methanosaeta concilii, a specialist in aceticlastic methanogenesis.</title>
        <authorList>
            <person name="Barber R.D."/>
            <person name="Zhang L."/>
            <person name="Harnack M."/>
            <person name="Olson M.V."/>
            <person name="Kaul R."/>
            <person name="Ingram-Smith C."/>
            <person name="Smith K.S."/>
        </authorList>
    </citation>
    <scope>NUCLEOTIDE SEQUENCE [LARGE SCALE GENOMIC DNA]</scope>
    <source>
        <strain evidence="2">ATCC 5969 / DSM 3671 / JCM 10134 / NBRC 103675 / OCM 69 / GP-6</strain>
    </source>
</reference>
<dbReference type="InParanoid" id="F4BVW4"/>
<dbReference type="GeneID" id="10460125"/>